<dbReference type="InterPro" id="IPR012480">
    <property type="entry name" value="Hepar_II_III_C"/>
</dbReference>
<dbReference type="InterPro" id="IPR008929">
    <property type="entry name" value="Chondroitin_lyas"/>
</dbReference>
<keyword evidence="4" id="KW-0378">Hydrolase</keyword>
<dbReference type="Gene3D" id="2.70.98.70">
    <property type="match status" value="1"/>
</dbReference>
<dbReference type="Gene3D" id="1.50.10.100">
    <property type="entry name" value="Chondroitin AC/alginate lyase"/>
    <property type="match status" value="1"/>
</dbReference>
<dbReference type="GO" id="GO:0008843">
    <property type="term" value="F:endochitinase activity"/>
    <property type="evidence" value="ECO:0007669"/>
    <property type="project" value="UniProtKB-EC"/>
</dbReference>
<dbReference type="Pfam" id="PF07940">
    <property type="entry name" value="Hepar_II_III_C"/>
    <property type="match status" value="1"/>
</dbReference>
<feature type="domain" description="Heparinase II/III-like C-terminal" evidence="2">
    <location>
        <begin position="370"/>
        <end position="512"/>
    </location>
</feature>
<dbReference type="NCBIfam" id="TIGR04183">
    <property type="entry name" value="Por_Secre_tail"/>
    <property type="match status" value="1"/>
</dbReference>
<dbReference type="Gene3D" id="2.60.40.4070">
    <property type="match status" value="1"/>
</dbReference>
<dbReference type="GO" id="GO:0016829">
    <property type="term" value="F:lyase activity"/>
    <property type="evidence" value="ECO:0007669"/>
    <property type="project" value="InterPro"/>
</dbReference>
<organism evidence="4">
    <name type="scientific">hydrocarbon metagenome</name>
    <dbReference type="NCBI Taxonomy" id="938273"/>
    <lineage>
        <taxon>unclassified sequences</taxon>
        <taxon>metagenomes</taxon>
        <taxon>ecological metagenomes</taxon>
    </lineage>
</organism>
<dbReference type="EMBL" id="LNQE01000535">
    <property type="protein sequence ID" value="KUG26103.1"/>
    <property type="molecule type" value="Genomic_DNA"/>
</dbReference>
<evidence type="ECO:0000256" key="1">
    <source>
        <dbReference type="ARBA" id="ARBA00004196"/>
    </source>
</evidence>
<dbReference type="InterPro" id="IPR026444">
    <property type="entry name" value="Secre_tail"/>
</dbReference>
<comment type="caution">
    <text evidence="4">The sequence shown here is derived from an EMBL/GenBank/DDBJ whole genome shotgun (WGS) entry which is preliminary data.</text>
</comment>
<dbReference type="GO" id="GO:0030313">
    <property type="term" value="C:cell envelope"/>
    <property type="evidence" value="ECO:0007669"/>
    <property type="project" value="UniProtKB-SubCell"/>
</dbReference>
<name>A0A0W8FYW6_9ZZZZ</name>
<reference evidence="4" key="1">
    <citation type="journal article" date="2015" name="Proc. Natl. Acad. Sci. U.S.A.">
        <title>Networks of energetic and metabolic interactions define dynamics in microbial communities.</title>
        <authorList>
            <person name="Embree M."/>
            <person name="Liu J.K."/>
            <person name="Al-Bassam M.M."/>
            <person name="Zengler K."/>
        </authorList>
    </citation>
    <scope>NUCLEOTIDE SEQUENCE</scope>
</reference>
<evidence type="ECO:0000259" key="3">
    <source>
        <dbReference type="Pfam" id="PF18962"/>
    </source>
</evidence>
<accession>A0A0W8FYW6</accession>
<keyword evidence="4" id="KW-0326">Glycosidase</keyword>
<dbReference type="Pfam" id="PF18962">
    <property type="entry name" value="Por_Secre_tail"/>
    <property type="match status" value="1"/>
</dbReference>
<evidence type="ECO:0000313" key="4">
    <source>
        <dbReference type="EMBL" id="KUG26103.1"/>
    </source>
</evidence>
<dbReference type="EC" id="3.2.1.14" evidence="4"/>
<sequence>MTKHFFKLIFILYLTMQLISQEHPFMIVKESEYENLRKLSNDFPWSEFKNKAIEAVDQIEYYESDGYVHTCNTLSDLAGALGLCYILFPENKEVYVNKFETDVYSFLKDIRMSKELSKNPTEHGFNVGPSQAAFMIYLTLDIMYNDIEVAKRNEIEADLEYISLNHHTSWEESKFAIEGMYALYNYGAESVQFIAKKNQYREFLLSASSPDGVYTTGPGYTHSRLYMNRRTQKKIFIDICEYQGYYEFYSDSVFVNLHEWIFGYSVTPFNRTYTFGDSPPMKPLYEWATSALRLNRFSPLAQSYAAWYIGPQQNFTLENILLNYLLTDTEPAEAIQPESRVFKNGGAWLLGDDPSPNNFAAVLWNINTEVESHSHFDANSINLVGYGEFLIRNSGYNNWQAPDPETWDWLHRNARSSNTVTVNNKNHVSYRGDGIVESIIGYDIEYATAKSGQAIINGKHLRSILFIKPVGNIPGYFVVFDEVEPFFGSKPVNVYFHPNSYLKPEEEIEGQRYKFKIKNCSNNVDDLYLTIFYNDKPDKLDIAEGYRGSYESCSRYYGKYLNAKYSTEPSNYVDAAVIFYPHRNDELAPAITAVETENYNLTKFKNVFTTDYLINPKISEEIEIDGFRIKAACLFVREKGFADLDFWCYKGSMFQTGGNERIGYSSDTDVMFLLNGRKGEIVSTGARLRVYYPGITQFLLDGRTLQPDGGGDWIDINVSEGNHKFEIVSSISSAEPEKTRKDFYLSNNYPNPFNPFTKITYSIPETIHLKIVIYDSFDREIETVVDETKEAGTYSVFYNKSELASGVYYYKLITEEKTLSKKMILLK</sequence>
<evidence type="ECO:0000259" key="2">
    <source>
        <dbReference type="Pfam" id="PF07940"/>
    </source>
</evidence>
<gene>
    <name evidence="4" type="ORF">ASZ90_004065</name>
</gene>
<feature type="domain" description="Secretion system C-terminal sorting" evidence="3">
    <location>
        <begin position="749"/>
        <end position="824"/>
    </location>
</feature>
<comment type="subcellular location">
    <subcellularLocation>
        <location evidence="1">Cell envelope</location>
    </subcellularLocation>
</comment>
<proteinExistence type="predicted"/>
<protein>
    <submittedName>
        <fullName evidence="4">Chitinase</fullName>
        <ecNumber evidence="4">3.2.1.14</ecNumber>
    </submittedName>
</protein>
<dbReference type="AlphaFoldDB" id="A0A0W8FYW6"/>